<comment type="pathway">
    <text evidence="1 8">Protein modification; protein sumoylation.</text>
</comment>
<dbReference type="Gene3D" id="3.50.50.80">
    <property type="entry name" value="Ubiquitin-activating enzyme E1, inactive adenylation domain, subdomain 1"/>
    <property type="match status" value="1"/>
</dbReference>
<feature type="binding site" evidence="11">
    <location>
        <position position="445"/>
    </location>
    <ligand>
        <name>Zn(2+)</name>
        <dbReference type="ChEBI" id="CHEBI:29105"/>
    </ligand>
</feature>
<evidence type="ECO:0000256" key="1">
    <source>
        <dbReference type="ARBA" id="ARBA00004718"/>
    </source>
</evidence>
<gene>
    <name evidence="17" type="ORF">SeMB42_g03600</name>
</gene>
<dbReference type="InterPro" id="IPR023318">
    <property type="entry name" value="Ub_act_enz_dom_a_sf"/>
</dbReference>
<keyword evidence="13" id="KW-0175">Coiled coil</keyword>
<protein>
    <recommendedName>
        <fullName evidence="8">Ubiquitin-activating enzyme E1-like</fullName>
    </recommendedName>
</protein>
<dbReference type="SUPFAM" id="SSF69572">
    <property type="entry name" value="Activating enzymes of the ubiquitin-like proteins"/>
    <property type="match status" value="1"/>
</dbReference>
<dbReference type="InterPro" id="IPR030661">
    <property type="entry name" value="Uba2"/>
</dbReference>
<feature type="binding site" evidence="10">
    <location>
        <begin position="107"/>
        <end position="108"/>
    </location>
    <ligand>
        <name>ATP</name>
        <dbReference type="ChEBI" id="CHEBI:30616"/>
    </ligand>
</feature>
<evidence type="ECO:0000256" key="12">
    <source>
        <dbReference type="PROSITE-ProRule" id="PRU10132"/>
    </source>
</evidence>
<feature type="domain" description="Ubiquitin-activating enzyme SCCH" evidence="16">
    <location>
        <begin position="339"/>
        <end position="379"/>
    </location>
</feature>
<dbReference type="PANTHER" id="PTHR10953">
    <property type="entry name" value="UBIQUITIN-ACTIVATING ENZYME E1"/>
    <property type="match status" value="1"/>
</dbReference>
<dbReference type="Proteomes" id="UP000317494">
    <property type="component" value="Unassembled WGS sequence"/>
</dbReference>
<name>A0A507D5Z2_9FUNG</name>
<evidence type="ECO:0000256" key="6">
    <source>
        <dbReference type="ARBA" id="ARBA00022833"/>
    </source>
</evidence>
<keyword evidence="5 8" id="KW-0833">Ubl conjugation pathway</keyword>
<dbReference type="EMBL" id="QEAN01000130">
    <property type="protein sequence ID" value="TPX46677.1"/>
    <property type="molecule type" value="Genomic_DNA"/>
</dbReference>
<evidence type="ECO:0000256" key="5">
    <source>
        <dbReference type="ARBA" id="ARBA00022786"/>
    </source>
</evidence>
<feature type="active site" description="Glycyl thioester intermediate" evidence="9 12">
    <location>
        <position position="185"/>
    </location>
</feature>
<dbReference type="Gene3D" id="3.10.290.20">
    <property type="entry name" value="Ubiquitin-like 2 activating enzyme e1b. Chain: B, domain 3"/>
    <property type="match status" value="1"/>
</dbReference>
<evidence type="ECO:0000256" key="2">
    <source>
        <dbReference type="ARBA" id="ARBA00005673"/>
    </source>
</evidence>
<dbReference type="GO" id="GO:0031510">
    <property type="term" value="C:SUMO activating enzyme complex"/>
    <property type="evidence" value="ECO:0007669"/>
    <property type="project" value="UniProtKB-UniRule"/>
</dbReference>
<comment type="subunit">
    <text evidence="8">Heterodimer.</text>
</comment>
<dbReference type="FunFam" id="3.50.50.80:FF:000002">
    <property type="entry name" value="SUMO-activating enzyme subunit 2"/>
    <property type="match status" value="1"/>
</dbReference>
<evidence type="ECO:0000256" key="3">
    <source>
        <dbReference type="ARBA" id="ARBA00022723"/>
    </source>
</evidence>
<dbReference type="InterPro" id="IPR045886">
    <property type="entry name" value="ThiF/MoeB/HesA"/>
</dbReference>
<dbReference type="UniPathway" id="UPA00886"/>
<dbReference type="InterPro" id="IPR035985">
    <property type="entry name" value="Ubiquitin-activating_enz"/>
</dbReference>
<feature type="binding site" evidence="10">
    <location>
        <begin position="68"/>
        <end position="71"/>
    </location>
    <ligand>
        <name>ATP</name>
        <dbReference type="ChEBI" id="CHEBI:30616"/>
    </ligand>
</feature>
<keyword evidence="6 8" id="KW-0862">Zinc</keyword>
<dbReference type="Pfam" id="PF00899">
    <property type="entry name" value="ThiF"/>
    <property type="match status" value="1"/>
</dbReference>
<evidence type="ECO:0000313" key="18">
    <source>
        <dbReference type="Proteomes" id="UP000317494"/>
    </source>
</evidence>
<keyword evidence="3 8" id="KW-0479">Metal-binding</keyword>
<dbReference type="VEuPathDB" id="FungiDB:SeMB42_g03600"/>
<evidence type="ECO:0000256" key="10">
    <source>
        <dbReference type="PIRSR" id="PIRSR039133-2"/>
    </source>
</evidence>
<feature type="binding site" evidence="10">
    <location>
        <begin position="36"/>
        <end position="41"/>
    </location>
    <ligand>
        <name>ATP</name>
        <dbReference type="ChEBI" id="CHEBI:30616"/>
    </ligand>
</feature>
<dbReference type="PIRSF" id="PIRSF039133">
    <property type="entry name" value="SUMO_E1B"/>
    <property type="match status" value="1"/>
</dbReference>
<dbReference type="InterPro" id="IPR033127">
    <property type="entry name" value="UBQ-activ_enz_E1_Cys_AS"/>
</dbReference>
<dbReference type="AlphaFoldDB" id="A0A507D5Z2"/>
<evidence type="ECO:0000256" key="14">
    <source>
        <dbReference type="SAM" id="MobiDB-lite"/>
    </source>
</evidence>
<dbReference type="GO" id="GO:0019948">
    <property type="term" value="F:SUMO activating enzyme activity"/>
    <property type="evidence" value="ECO:0007669"/>
    <property type="project" value="UniProtKB-UniRule"/>
</dbReference>
<dbReference type="InterPro" id="IPR019572">
    <property type="entry name" value="UBA_E1_SCCH"/>
</dbReference>
<dbReference type="GO" id="GO:0046872">
    <property type="term" value="F:metal ion binding"/>
    <property type="evidence" value="ECO:0007669"/>
    <property type="project" value="UniProtKB-KW"/>
</dbReference>
<feature type="binding site" evidence="10">
    <location>
        <begin position="129"/>
        <end position="134"/>
    </location>
    <ligand>
        <name>ATP</name>
        <dbReference type="ChEBI" id="CHEBI:30616"/>
    </ligand>
</feature>
<dbReference type="Gene3D" id="1.10.10.520">
    <property type="entry name" value="Ubiquitin activating enzymes (Uba3). Chain: B, domain 2"/>
    <property type="match status" value="1"/>
</dbReference>
<comment type="caution">
    <text evidence="17">The sequence shown here is derived from an EMBL/GenBank/DDBJ whole genome shotgun (WGS) entry which is preliminary data.</text>
</comment>
<feature type="binding site" evidence="10">
    <location>
        <position position="84"/>
    </location>
    <ligand>
        <name>ATP</name>
        <dbReference type="ChEBI" id="CHEBI:30616"/>
    </ligand>
</feature>
<evidence type="ECO:0000256" key="8">
    <source>
        <dbReference type="PIRNR" id="PIRNR039133"/>
    </source>
</evidence>
<feature type="binding site" evidence="11">
    <location>
        <position position="173"/>
    </location>
    <ligand>
        <name>Zn(2+)</name>
        <dbReference type="ChEBI" id="CHEBI:29105"/>
    </ligand>
</feature>
<feature type="binding site" evidence="11">
    <location>
        <position position="442"/>
    </location>
    <ligand>
        <name>Zn(2+)</name>
        <dbReference type="ChEBI" id="CHEBI:29105"/>
    </ligand>
</feature>
<organism evidence="17 18">
    <name type="scientific">Synchytrium endobioticum</name>
    <dbReference type="NCBI Taxonomy" id="286115"/>
    <lineage>
        <taxon>Eukaryota</taxon>
        <taxon>Fungi</taxon>
        <taxon>Fungi incertae sedis</taxon>
        <taxon>Chytridiomycota</taxon>
        <taxon>Chytridiomycota incertae sedis</taxon>
        <taxon>Chytridiomycetes</taxon>
        <taxon>Synchytriales</taxon>
        <taxon>Synchytriaceae</taxon>
        <taxon>Synchytrium</taxon>
    </lineage>
</organism>
<evidence type="ECO:0000256" key="11">
    <source>
        <dbReference type="PIRSR" id="PIRSR039133-3"/>
    </source>
</evidence>
<reference evidence="17 18" key="1">
    <citation type="journal article" date="2019" name="Sci. Rep.">
        <title>Comparative genomics of chytrid fungi reveal insights into the obligate biotrophic and pathogenic lifestyle of Synchytrium endobioticum.</title>
        <authorList>
            <person name="van de Vossenberg B.T.L.H."/>
            <person name="Warris S."/>
            <person name="Nguyen H.D.T."/>
            <person name="van Gent-Pelzer M.P.E."/>
            <person name="Joly D.L."/>
            <person name="van de Geest H.C."/>
            <person name="Bonants P.J.M."/>
            <person name="Smith D.S."/>
            <person name="Levesque C.A."/>
            <person name="van der Lee T.A.J."/>
        </authorList>
    </citation>
    <scope>NUCLEOTIDE SEQUENCE [LARGE SCALE GENOMIC DNA]</scope>
    <source>
        <strain evidence="17 18">MB42</strain>
    </source>
</reference>
<evidence type="ECO:0000313" key="17">
    <source>
        <dbReference type="EMBL" id="TPX46677.1"/>
    </source>
</evidence>
<dbReference type="STRING" id="286115.A0A507D5Z2"/>
<accession>A0A507D5Z2</accession>
<feature type="binding site" evidence="10">
    <location>
        <position position="60"/>
    </location>
    <ligand>
        <name>ATP</name>
        <dbReference type="ChEBI" id="CHEBI:30616"/>
    </ligand>
</feature>
<dbReference type="Pfam" id="PF10585">
    <property type="entry name" value="UBA_E1_SCCH"/>
    <property type="match status" value="1"/>
</dbReference>
<keyword evidence="18" id="KW-1185">Reference proteome</keyword>
<dbReference type="GO" id="GO:0016925">
    <property type="term" value="P:protein sumoylation"/>
    <property type="evidence" value="ECO:0007669"/>
    <property type="project" value="UniProtKB-UniRule"/>
</dbReference>
<feature type="domain" description="THIF-type NAD/FAD binding fold" evidence="15">
    <location>
        <begin position="20"/>
        <end position="419"/>
    </location>
</feature>
<evidence type="ECO:0000256" key="13">
    <source>
        <dbReference type="SAM" id="Coils"/>
    </source>
</evidence>
<feature type="compositionally biased region" description="Basic and acidic residues" evidence="14">
    <location>
        <begin position="585"/>
        <end position="597"/>
    </location>
</feature>
<dbReference type="InterPro" id="IPR000594">
    <property type="entry name" value="ThiF_NAD_FAD-bd"/>
</dbReference>
<sequence>MHLTLTSHPVQGHLEAALGGCDELKKIQSSRVLMVGAGGIGCELLKNLVLSGFENIQVVDLDTIDLSNLNRQFLFQKQHISKSKAHVARESALRFNPHVSIKAHHASIMDPQFDLNWFRSFDLVLNALDNKNARSYVNMMCQAADRILIESGSTGDQGQTSVHIKGQTQCWDCETHPTQKTFPVCTIRSTPSEPIHCIVWAKSYLFTQLFGRDEMEETIDTTENTENSQEIENLKKEAMALKVLKASAGSPDWAERVFKKVFTQDINRLLGMEDMWKNRKPPVPLVYENIGAVENKRSCAPKAGLGRDQKAWTLEENVAVFMDSLDRLAAKCINGQKNDPEYTLPFDKDDDDALDFVTATANLRALGYGIGTHSRFKVKEMAGNIIPAVATINSVVAGMIVLRAFQVLTGIGNLKRNTETGFSYSGNVYLKPTSALPPNPYCDVCSWAYFVLRCNPANLTVGTLLGNVIHRRLGLKGDIEIRNADTRAGLYDADFDDNLDASLKSFGLGNGKKLAITCDVEDEAGEGDYQIRLYMFIEEKEFDEADGFEVDGDLKTLVRHHRRSATLVEPAEAPFASESKHMKRKTDDHETVEDSKGKKPRTAADVSTDIQKQVVIIDEDDPDIIVLE</sequence>
<proteinExistence type="inferred from homology"/>
<feature type="region of interest" description="Disordered" evidence="14">
    <location>
        <begin position="570"/>
        <end position="605"/>
    </location>
</feature>
<dbReference type="GO" id="GO:0005524">
    <property type="term" value="F:ATP binding"/>
    <property type="evidence" value="ECO:0007669"/>
    <property type="project" value="UniProtKB-UniRule"/>
</dbReference>
<dbReference type="PROSITE" id="PS00865">
    <property type="entry name" value="UBIQUITIN_ACTIVAT_2"/>
    <property type="match status" value="1"/>
</dbReference>
<evidence type="ECO:0000256" key="7">
    <source>
        <dbReference type="ARBA" id="ARBA00022840"/>
    </source>
</evidence>
<dbReference type="PANTHER" id="PTHR10953:SF5">
    <property type="entry name" value="SUMO-ACTIVATING ENZYME SUBUNIT 2"/>
    <property type="match status" value="1"/>
</dbReference>
<dbReference type="GO" id="GO:0005737">
    <property type="term" value="C:cytoplasm"/>
    <property type="evidence" value="ECO:0007669"/>
    <property type="project" value="TreeGrafter"/>
</dbReference>
<keyword evidence="4 8" id="KW-0547">Nucleotide-binding</keyword>
<evidence type="ECO:0000256" key="9">
    <source>
        <dbReference type="PIRSR" id="PIRSR039133-1"/>
    </source>
</evidence>
<feature type="binding site" evidence="11">
    <location>
        <position position="170"/>
    </location>
    <ligand>
        <name>Zn(2+)</name>
        <dbReference type="ChEBI" id="CHEBI:29105"/>
    </ligand>
</feature>
<comment type="similarity">
    <text evidence="2 8">Belongs to the ubiquitin-activating E1 family.</text>
</comment>
<keyword evidence="7 8" id="KW-0067">ATP-binding</keyword>
<dbReference type="InterPro" id="IPR042449">
    <property type="entry name" value="Ub-E1_IAD_1"/>
</dbReference>
<evidence type="ECO:0000259" key="15">
    <source>
        <dbReference type="Pfam" id="PF00899"/>
    </source>
</evidence>
<evidence type="ECO:0000259" key="16">
    <source>
        <dbReference type="Pfam" id="PF10585"/>
    </source>
</evidence>
<evidence type="ECO:0000256" key="4">
    <source>
        <dbReference type="ARBA" id="ARBA00022741"/>
    </source>
</evidence>
<feature type="coiled-coil region" evidence="13">
    <location>
        <begin position="212"/>
        <end position="244"/>
    </location>
</feature>